<keyword evidence="4" id="KW-0648">Protein biosynthesis</keyword>
<dbReference type="Gene3D" id="1.10.132.20">
    <property type="entry name" value="Ribosome-recycling factor"/>
    <property type="match status" value="1"/>
</dbReference>
<sequence length="211" mass="23122">MHEGPNGQLVAHSRAQCAKLDSVSNELIETVQSEATERMARAVAHTKSEFAGVRTGRATPALVEKLPVEYYGSTVPLQQLAGFSVPEARMLFITPFDKGAMPAIEKALQNSNLGLNPSNDGITVRLAFPPLTEERRKEFVKLVKAKAEDGRTAVRSARRDSRKDLEALEKDGDISEDDLQRAEAGLDRTTKQYESEIDEALSAKTVELLEG</sequence>
<dbReference type="AlphaFoldDB" id="A0A6J6TZN8"/>
<dbReference type="GO" id="GO:0005737">
    <property type="term" value="C:cytoplasm"/>
    <property type="evidence" value="ECO:0007669"/>
    <property type="project" value="UniProtKB-SubCell"/>
</dbReference>
<dbReference type="InterPro" id="IPR036191">
    <property type="entry name" value="RRF_sf"/>
</dbReference>
<dbReference type="NCBIfam" id="TIGR00496">
    <property type="entry name" value="frr"/>
    <property type="match status" value="1"/>
</dbReference>
<reference evidence="7" key="1">
    <citation type="submission" date="2020-05" db="EMBL/GenBank/DDBJ databases">
        <authorList>
            <person name="Chiriac C."/>
            <person name="Salcher M."/>
            <person name="Ghai R."/>
            <person name="Kavagutti S V."/>
        </authorList>
    </citation>
    <scope>NUCLEOTIDE SEQUENCE</scope>
</reference>
<dbReference type="CDD" id="cd00520">
    <property type="entry name" value="RRF"/>
    <property type="match status" value="1"/>
</dbReference>
<evidence type="ECO:0000259" key="6">
    <source>
        <dbReference type="Pfam" id="PF01765"/>
    </source>
</evidence>
<dbReference type="HAMAP" id="MF_00040">
    <property type="entry name" value="RRF"/>
    <property type="match status" value="1"/>
</dbReference>
<evidence type="ECO:0000256" key="5">
    <source>
        <dbReference type="SAM" id="MobiDB-lite"/>
    </source>
</evidence>
<feature type="domain" description="Ribosome recycling factor" evidence="6">
    <location>
        <begin position="47"/>
        <end position="209"/>
    </location>
</feature>
<feature type="region of interest" description="Disordered" evidence="5">
    <location>
        <begin position="154"/>
        <end position="193"/>
    </location>
</feature>
<gene>
    <name evidence="7" type="ORF">UFOPK2766_01722</name>
</gene>
<name>A0A6J6TZN8_9ZZZZ</name>
<comment type="subcellular location">
    <subcellularLocation>
        <location evidence="1">Cytoplasm</location>
    </subcellularLocation>
</comment>
<dbReference type="SUPFAM" id="SSF55194">
    <property type="entry name" value="Ribosome recycling factor, RRF"/>
    <property type="match status" value="1"/>
</dbReference>
<dbReference type="PANTHER" id="PTHR20982:SF3">
    <property type="entry name" value="MITOCHONDRIAL RIBOSOME RECYCLING FACTOR PSEUDO 1"/>
    <property type="match status" value="1"/>
</dbReference>
<comment type="similarity">
    <text evidence="2">Belongs to the RRF family.</text>
</comment>
<evidence type="ECO:0000256" key="3">
    <source>
        <dbReference type="ARBA" id="ARBA00022490"/>
    </source>
</evidence>
<dbReference type="InterPro" id="IPR023584">
    <property type="entry name" value="Ribosome_recyc_fac_dom"/>
</dbReference>
<dbReference type="FunFam" id="3.30.1360.40:FF:000001">
    <property type="entry name" value="Ribosome-recycling factor"/>
    <property type="match status" value="1"/>
</dbReference>
<proteinExistence type="inferred from homology"/>
<dbReference type="FunFam" id="1.10.132.20:FF:000001">
    <property type="entry name" value="Ribosome-recycling factor"/>
    <property type="match status" value="1"/>
</dbReference>
<evidence type="ECO:0000256" key="2">
    <source>
        <dbReference type="ARBA" id="ARBA00005912"/>
    </source>
</evidence>
<dbReference type="PANTHER" id="PTHR20982">
    <property type="entry name" value="RIBOSOME RECYCLING FACTOR"/>
    <property type="match status" value="1"/>
</dbReference>
<dbReference type="GO" id="GO:0006412">
    <property type="term" value="P:translation"/>
    <property type="evidence" value="ECO:0007669"/>
    <property type="project" value="UniProtKB-KW"/>
</dbReference>
<accession>A0A6J6TZN8</accession>
<protein>
    <submittedName>
        <fullName evidence="7">Unannotated protein</fullName>
    </submittedName>
</protein>
<dbReference type="EMBL" id="CAEZYU010000090">
    <property type="protein sequence ID" value="CAB4752234.1"/>
    <property type="molecule type" value="Genomic_DNA"/>
</dbReference>
<dbReference type="GO" id="GO:0043023">
    <property type="term" value="F:ribosomal large subunit binding"/>
    <property type="evidence" value="ECO:0007669"/>
    <property type="project" value="TreeGrafter"/>
</dbReference>
<evidence type="ECO:0000256" key="1">
    <source>
        <dbReference type="ARBA" id="ARBA00004496"/>
    </source>
</evidence>
<evidence type="ECO:0000313" key="7">
    <source>
        <dbReference type="EMBL" id="CAB4752234.1"/>
    </source>
</evidence>
<organism evidence="7">
    <name type="scientific">freshwater metagenome</name>
    <dbReference type="NCBI Taxonomy" id="449393"/>
    <lineage>
        <taxon>unclassified sequences</taxon>
        <taxon>metagenomes</taxon>
        <taxon>ecological metagenomes</taxon>
    </lineage>
</organism>
<dbReference type="Gene3D" id="3.30.1360.40">
    <property type="match status" value="1"/>
</dbReference>
<dbReference type="InterPro" id="IPR002661">
    <property type="entry name" value="Ribosome_recyc_fac"/>
</dbReference>
<keyword evidence="3" id="KW-0963">Cytoplasm</keyword>
<evidence type="ECO:0000256" key="4">
    <source>
        <dbReference type="ARBA" id="ARBA00022917"/>
    </source>
</evidence>
<dbReference type="Pfam" id="PF01765">
    <property type="entry name" value="RRF"/>
    <property type="match status" value="1"/>
</dbReference>